<dbReference type="AlphaFoldDB" id="A0ABD0N951"/>
<evidence type="ECO:0000313" key="1">
    <source>
        <dbReference type="EMBL" id="KAL0158137.1"/>
    </source>
</evidence>
<organism evidence="1 2">
    <name type="scientific">Cirrhinus mrigala</name>
    <name type="common">Mrigala</name>
    <dbReference type="NCBI Taxonomy" id="683832"/>
    <lineage>
        <taxon>Eukaryota</taxon>
        <taxon>Metazoa</taxon>
        <taxon>Chordata</taxon>
        <taxon>Craniata</taxon>
        <taxon>Vertebrata</taxon>
        <taxon>Euteleostomi</taxon>
        <taxon>Actinopterygii</taxon>
        <taxon>Neopterygii</taxon>
        <taxon>Teleostei</taxon>
        <taxon>Ostariophysi</taxon>
        <taxon>Cypriniformes</taxon>
        <taxon>Cyprinidae</taxon>
        <taxon>Labeoninae</taxon>
        <taxon>Labeonini</taxon>
        <taxon>Cirrhinus</taxon>
    </lineage>
</organism>
<gene>
    <name evidence="1" type="ORF">M9458_046213</name>
</gene>
<proteinExistence type="predicted"/>
<dbReference type="Proteomes" id="UP001529510">
    <property type="component" value="Unassembled WGS sequence"/>
</dbReference>
<protein>
    <submittedName>
        <fullName evidence="1">Uncharacterized protein</fullName>
    </submittedName>
</protein>
<feature type="non-terminal residue" evidence="1">
    <location>
        <position position="1"/>
    </location>
</feature>
<dbReference type="EMBL" id="JAMKFB020000023">
    <property type="protein sequence ID" value="KAL0158137.1"/>
    <property type="molecule type" value="Genomic_DNA"/>
</dbReference>
<name>A0ABD0N951_CIRMR</name>
<sequence>KIGKDVFVELDVGSDNNSNETQIRDVLFSVVKEGTIASYDTSVIGFQFRRLGE</sequence>
<comment type="caution">
    <text evidence="1">The sequence shown here is derived from an EMBL/GenBank/DDBJ whole genome shotgun (WGS) entry which is preliminary data.</text>
</comment>
<keyword evidence="2" id="KW-1185">Reference proteome</keyword>
<feature type="non-terminal residue" evidence="1">
    <location>
        <position position="53"/>
    </location>
</feature>
<reference evidence="1 2" key="1">
    <citation type="submission" date="2024-05" db="EMBL/GenBank/DDBJ databases">
        <title>Genome sequencing and assembly of Indian major carp, Cirrhinus mrigala (Hamilton, 1822).</title>
        <authorList>
            <person name="Mohindra V."/>
            <person name="Chowdhury L.M."/>
            <person name="Lal K."/>
            <person name="Jena J.K."/>
        </authorList>
    </citation>
    <scope>NUCLEOTIDE SEQUENCE [LARGE SCALE GENOMIC DNA]</scope>
    <source>
        <strain evidence="1">CM1030</strain>
        <tissue evidence="1">Blood</tissue>
    </source>
</reference>
<accession>A0ABD0N951</accession>
<evidence type="ECO:0000313" key="2">
    <source>
        <dbReference type="Proteomes" id="UP001529510"/>
    </source>
</evidence>